<protein>
    <submittedName>
        <fullName evidence="2">Uncharacterized protein</fullName>
    </submittedName>
</protein>
<proteinExistence type="predicted"/>
<feature type="region of interest" description="Disordered" evidence="1">
    <location>
        <begin position="135"/>
        <end position="216"/>
    </location>
</feature>
<reference evidence="2" key="1">
    <citation type="journal article" date="2020" name="Stud. Mycol.">
        <title>101 Dothideomycetes genomes: a test case for predicting lifestyles and emergence of pathogens.</title>
        <authorList>
            <person name="Haridas S."/>
            <person name="Albert R."/>
            <person name="Binder M."/>
            <person name="Bloem J."/>
            <person name="Labutti K."/>
            <person name="Salamov A."/>
            <person name="Andreopoulos B."/>
            <person name="Baker S."/>
            <person name="Barry K."/>
            <person name="Bills G."/>
            <person name="Bluhm B."/>
            <person name="Cannon C."/>
            <person name="Castanera R."/>
            <person name="Culley D."/>
            <person name="Daum C."/>
            <person name="Ezra D."/>
            <person name="Gonzalez J."/>
            <person name="Henrissat B."/>
            <person name="Kuo A."/>
            <person name="Liang C."/>
            <person name="Lipzen A."/>
            <person name="Lutzoni F."/>
            <person name="Magnuson J."/>
            <person name="Mondo S."/>
            <person name="Nolan M."/>
            <person name="Ohm R."/>
            <person name="Pangilinan J."/>
            <person name="Park H.-J."/>
            <person name="Ramirez L."/>
            <person name="Alfaro M."/>
            <person name="Sun H."/>
            <person name="Tritt A."/>
            <person name="Yoshinaga Y."/>
            <person name="Zwiers L.-H."/>
            <person name="Turgeon B."/>
            <person name="Goodwin S."/>
            <person name="Spatafora J."/>
            <person name="Crous P."/>
            <person name="Grigoriev I."/>
        </authorList>
    </citation>
    <scope>NUCLEOTIDE SEQUENCE</scope>
    <source>
        <strain evidence="2">CBS 123094</strain>
    </source>
</reference>
<dbReference type="EMBL" id="ML977593">
    <property type="protein sequence ID" value="KAF1999700.1"/>
    <property type="molecule type" value="Genomic_DNA"/>
</dbReference>
<dbReference type="Proteomes" id="UP000799779">
    <property type="component" value="Unassembled WGS sequence"/>
</dbReference>
<sequence length="216" mass="24298">MRTGIDETVDGLRCFLVELEYREQALEEAVEWGMRVDPLNYQLCISLDEESLSPFYPYREQRNSLLYHPFPDQETERMPYGLRLHLQCNRFNPRLGSHPLNNLPVLDSNLYPTISQTNIGVAAIYSDIIPQLQGAAQDPQVQNSGGVRKGSRPQDQNDNKPPLLPVGGGLNIYPDSPPKGKIKVSKTASLVKGISESRDMQRKLSPGSSRQPPERQ</sequence>
<feature type="compositionally biased region" description="Polar residues" evidence="1">
    <location>
        <begin position="206"/>
        <end position="216"/>
    </location>
</feature>
<gene>
    <name evidence="2" type="ORF">P154DRAFT_576619</name>
</gene>
<dbReference type="OrthoDB" id="6133115at2759"/>
<keyword evidence="3" id="KW-1185">Reference proteome</keyword>
<evidence type="ECO:0000313" key="3">
    <source>
        <dbReference type="Proteomes" id="UP000799779"/>
    </source>
</evidence>
<organism evidence="2 3">
    <name type="scientific">Amniculicola lignicola CBS 123094</name>
    <dbReference type="NCBI Taxonomy" id="1392246"/>
    <lineage>
        <taxon>Eukaryota</taxon>
        <taxon>Fungi</taxon>
        <taxon>Dikarya</taxon>
        <taxon>Ascomycota</taxon>
        <taxon>Pezizomycotina</taxon>
        <taxon>Dothideomycetes</taxon>
        <taxon>Pleosporomycetidae</taxon>
        <taxon>Pleosporales</taxon>
        <taxon>Amniculicolaceae</taxon>
        <taxon>Amniculicola</taxon>
    </lineage>
</organism>
<name>A0A6A5WCX6_9PLEO</name>
<dbReference type="AlphaFoldDB" id="A0A6A5WCX6"/>
<evidence type="ECO:0000256" key="1">
    <source>
        <dbReference type="SAM" id="MobiDB-lite"/>
    </source>
</evidence>
<accession>A0A6A5WCX6</accession>
<evidence type="ECO:0000313" key="2">
    <source>
        <dbReference type="EMBL" id="KAF1999700.1"/>
    </source>
</evidence>